<dbReference type="Pfam" id="PF00665">
    <property type="entry name" value="rve"/>
    <property type="match status" value="1"/>
</dbReference>
<dbReference type="GO" id="GO:0003676">
    <property type="term" value="F:nucleic acid binding"/>
    <property type="evidence" value="ECO:0007669"/>
    <property type="project" value="InterPro"/>
</dbReference>
<comment type="caution">
    <text evidence="2">The sequence shown here is derived from an EMBL/GenBank/DDBJ whole genome shotgun (WGS) entry which is preliminary data.</text>
</comment>
<evidence type="ECO:0000259" key="1">
    <source>
        <dbReference type="PROSITE" id="PS50994"/>
    </source>
</evidence>
<dbReference type="InterPro" id="IPR036397">
    <property type="entry name" value="RNaseH_sf"/>
</dbReference>
<dbReference type="SUPFAM" id="SSF53098">
    <property type="entry name" value="Ribonuclease H-like"/>
    <property type="match status" value="1"/>
</dbReference>
<dbReference type="PANTHER" id="PTHR46889">
    <property type="entry name" value="TRANSPOSASE INSF FOR INSERTION SEQUENCE IS3B-RELATED"/>
    <property type="match status" value="1"/>
</dbReference>
<dbReference type="EMBL" id="RDSM01000013">
    <property type="protein sequence ID" value="RXH53694.1"/>
    <property type="molecule type" value="Genomic_DNA"/>
</dbReference>
<proteinExistence type="predicted"/>
<reference evidence="3" key="2">
    <citation type="submission" date="2019-02" db="EMBL/GenBank/DDBJ databases">
        <title>Granulicella sibirica sp. nov., a psychrotolerant acidobacterium isolated from an organic soil layer in forested tundra, West Siberia.</title>
        <authorList>
            <person name="Oshkin I.Y."/>
            <person name="Kulichevskaya I.S."/>
            <person name="Rijpstra W.I.C."/>
            <person name="Sinninghe Damste J.S."/>
            <person name="Rakitin A.L."/>
            <person name="Ravin N.V."/>
            <person name="Dedysh S.N."/>
        </authorList>
    </citation>
    <scope>NUCLEOTIDE SEQUENCE [LARGE SCALE GENOMIC DNA]</scope>
    <source>
        <strain evidence="3">AF10</strain>
    </source>
</reference>
<dbReference type="GO" id="GO:0015074">
    <property type="term" value="P:DNA integration"/>
    <property type="evidence" value="ECO:0007669"/>
    <property type="project" value="InterPro"/>
</dbReference>
<sequence length="275" mass="31867">MIDREHKLSIKRQAKILGIGRGTAYYTPRPVSEKDLLLMRKLDELHLNYPFGGSRMLRDLLRQQGHDVGRLHIGTLMKKMGIEAIYRRPNTSKPAPGQRIYPYLLREVAVTRPNQAWAMDISYIPMARGFVYLAAVVDWFSRKILSWKLSVTMDVSFCLEAVEEALSKHDKPEIFNTDQGSQFTSEAFTEHLRKNEIQISMDGKGCWRDNVFVERIWRTIKYEEVYLRAYGSVQEARTSLGKYIVFYNQTRPHSSLKGKTPNQVHLNRLPETMAA</sequence>
<dbReference type="InterPro" id="IPR050900">
    <property type="entry name" value="Transposase_IS3/IS150/IS904"/>
</dbReference>
<dbReference type="Proteomes" id="UP000289437">
    <property type="component" value="Unassembled WGS sequence"/>
</dbReference>
<dbReference type="Pfam" id="PF13276">
    <property type="entry name" value="HTH_21"/>
    <property type="match status" value="1"/>
</dbReference>
<dbReference type="AlphaFoldDB" id="A0A4V1L4W6"/>
<dbReference type="Pfam" id="PF13333">
    <property type="entry name" value="rve_2"/>
    <property type="match status" value="1"/>
</dbReference>
<dbReference type="PANTHER" id="PTHR46889:SF4">
    <property type="entry name" value="TRANSPOSASE INSO FOR INSERTION SEQUENCE ELEMENT IS911B-RELATED"/>
    <property type="match status" value="1"/>
</dbReference>
<reference evidence="2 3" key="1">
    <citation type="submission" date="2018-11" db="EMBL/GenBank/DDBJ databases">
        <authorList>
            <person name="Mardanov A.V."/>
            <person name="Ravin N.V."/>
            <person name="Dedysh S.N."/>
        </authorList>
    </citation>
    <scope>NUCLEOTIDE SEQUENCE [LARGE SCALE GENOMIC DNA]</scope>
    <source>
        <strain evidence="2 3">AF10</strain>
    </source>
</reference>
<dbReference type="Gene3D" id="3.30.420.10">
    <property type="entry name" value="Ribonuclease H-like superfamily/Ribonuclease H"/>
    <property type="match status" value="1"/>
</dbReference>
<organism evidence="2 3">
    <name type="scientific">Granulicella sibirica</name>
    <dbReference type="NCBI Taxonomy" id="2479048"/>
    <lineage>
        <taxon>Bacteria</taxon>
        <taxon>Pseudomonadati</taxon>
        <taxon>Acidobacteriota</taxon>
        <taxon>Terriglobia</taxon>
        <taxon>Terriglobales</taxon>
        <taxon>Acidobacteriaceae</taxon>
        <taxon>Granulicella</taxon>
    </lineage>
</organism>
<evidence type="ECO:0000313" key="2">
    <source>
        <dbReference type="EMBL" id="RXH53694.1"/>
    </source>
</evidence>
<feature type="domain" description="Integrase catalytic" evidence="1">
    <location>
        <begin position="109"/>
        <end position="269"/>
    </location>
</feature>
<keyword evidence="3" id="KW-1185">Reference proteome</keyword>
<dbReference type="InterPro" id="IPR048020">
    <property type="entry name" value="Transpos_IS3"/>
</dbReference>
<dbReference type="NCBIfam" id="NF033516">
    <property type="entry name" value="transpos_IS3"/>
    <property type="match status" value="1"/>
</dbReference>
<evidence type="ECO:0000313" key="3">
    <source>
        <dbReference type="Proteomes" id="UP000289437"/>
    </source>
</evidence>
<accession>A0A4V1L4W6</accession>
<dbReference type="InterPro" id="IPR025948">
    <property type="entry name" value="HTH-like_dom"/>
</dbReference>
<dbReference type="InterPro" id="IPR001584">
    <property type="entry name" value="Integrase_cat-core"/>
</dbReference>
<protein>
    <submittedName>
        <fullName evidence="2">Mobile element protein</fullName>
    </submittedName>
</protein>
<gene>
    <name evidence="2" type="ORF">GRAN_0017</name>
</gene>
<dbReference type="PROSITE" id="PS50994">
    <property type="entry name" value="INTEGRASE"/>
    <property type="match status" value="1"/>
</dbReference>
<dbReference type="InterPro" id="IPR012337">
    <property type="entry name" value="RNaseH-like_sf"/>
</dbReference>
<name>A0A4V1L4W6_9BACT</name>